<dbReference type="CDD" id="cd01335">
    <property type="entry name" value="Radical_SAM"/>
    <property type="match status" value="1"/>
</dbReference>
<dbReference type="InterPro" id="IPR013785">
    <property type="entry name" value="Aldolase_TIM"/>
</dbReference>
<dbReference type="Pfam" id="PF04055">
    <property type="entry name" value="Radical_SAM"/>
    <property type="match status" value="1"/>
</dbReference>
<dbReference type="PROSITE" id="PS51918">
    <property type="entry name" value="RADICAL_SAM"/>
    <property type="match status" value="1"/>
</dbReference>
<keyword evidence="9" id="KW-1185">Reference proteome</keyword>
<keyword evidence="3" id="KW-0949">S-adenosyl-L-methionine</keyword>
<comment type="cofactor">
    <cofactor evidence="1">
        <name>[4Fe-4S] cluster</name>
        <dbReference type="ChEBI" id="CHEBI:49883"/>
    </cofactor>
</comment>
<dbReference type="GO" id="GO:0051539">
    <property type="term" value="F:4 iron, 4 sulfur cluster binding"/>
    <property type="evidence" value="ECO:0007669"/>
    <property type="project" value="UniProtKB-KW"/>
</dbReference>
<evidence type="ECO:0000256" key="5">
    <source>
        <dbReference type="ARBA" id="ARBA00023004"/>
    </source>
</evidence>
<keyword evidence="4" id="KW-0479">Metal-binding</keyword>
<gene>
    <name evidence="8" type="ORF">AMET1_1097</name>
</gene>
<dbReference type="Proteomes" id="UP000195137">
    <property type="component" value="Unassembled WGS sequence"/>
</dbReference>
<dbReference type="SUPFAM" id="SSF102114">
    <property type="entry name" value="Radical SAM enzymes"/>
    <property type="match status" value="1"/>
</dbReference>
<evidence type="ECO:0000256" key="1">
    <source>
        <dbReference type="ARBA" id="ARBA00001966"/>
    </source>
</evidence>
<dbReference type="SFLD" id="SFLDS00029">
    <property type="entry name" value="Radical_SAM"/>
    <property type="match status" value="1"/>
</dbReference>
<dbReference type="NCBIfam" id="TIGR02495">
    <property type="entry name" value="NrdG2"/>
    <property type="match status" value="1"/>
</dbReference>
<accession>A0A1Y3GD02</accession>
<dbReference type="PANTHER" id="PTHR30352:SF13">
    <property type="entry name" value="GLYCYL-RADICAL ENZYME ACTIVATING ENZYME YJJW-RELATED"/>
    <property type="match status" value="1"/>
</dbReference>
<dbReference type="InterPro" id="IPR058240">
    <property type="entry name" value="rSAM_sf"/>
</dbReference>
<sequence length="249" mass="28691">MFLIDVSVIYVMKLNFGGKIPLTTVDWPGKPCMSIYFRGCNFRCPYCHNHDILEGLDEIKISKVVEEVEESARYIEGVNVSGGEPTVQIEVLMHLARRVKDLDLGFGLQTNGYYPDRVLRLVESGLVDYISLDIKAPLDNEELYSEVAGVEVDTDRIKETLNTLIDFNGEREVTTTLFRGKVGREEVNRVVNDLKDIRYVLQQGRPESAMQMEYRDIEKFTREELIEIAKKIDYPEILIRTFERGEEII</sequence>
<evidence type="ECO:0000256" key="4">
    <source>
        <dbReference type="ARBA" id="ARBA00022723"/>
    </source>
</evidence>
<dbReference type="AlphaFoldDB" id="A0A1Y3GD02"/>
<reference evidence="8 9" key="1">
    <citation type="submission" date="2016-12" db="EMBL/GenBank/DDBJ databases">
        <title>Discovery of methanogenic haloarchaea.</title>
        <authorList>
            <person name="Sorokin D.Y."/>
            <person name="Makarova K.S."/>
            <person name="Abbas B."/>
            <person name="Ferrer M."/>
            <person name="Golyshin P.N."/>
        </authorList>
    </citation>
    <scope>NUCLEOTIDE SEQUENCE [LARGE SCALE GENOMIC DNA]</scope>
    <source>
        <strain evidence="8">AMET1</strain>
    </source>
</reference>
<dbReference type="EMBL" id="MRZU01000004">
    <property type="protein sequence ID" value="OUJ18193.1"/>
    <property type="molecule type" value="Genomic_DNA"/>
</dbReference>
<keyword evidence="5" id="KW-0408">Iron</keyword>
<dbReference type="Gene3D" id="3.20.20.70">
    <property type="entry name" value="Aldolase class I"/>
    <property type="match status" value="1"/>
</dbReference>
<organism evidence="8 9">
    <name type="scientific">Methanonatronarchaeum thermophilum</name>
    <dbReference type="NCBI Taxonomy" id="1927129"/>
    <lineage>
        <taxon>Archaea</taxon>
        <taxon>Methanobacteriati</taxon>
        <taxon>Methanobacteriota</taxon>
        <taxon>Methanonatronarchaeia</taxon>
        <taxon>Methanonatronarchaeales</taxon>
        <taxon>Methanonatronarchaeaceae</taxon>
        <taxon>Methanonatronarchaeum</taxon>
    </lineage>
</organism>
<keyword evidence="8" id="KW-0670">Pyruvate</keyword>
<comment type="caution">
    <text evidence="8">The sequence shown here is derived from an EMBL/GenBank/DDBJ whole genome shotgun (WGS) entry which is preliminary data.</text>
</comment>
<dbReference type="InterPro" id="IPR012840">
    <property type="entry name" value="NrdG2"/>
</dbReference>
<proteinExistence type="predicted"/>
<evidence type="ECO:0000256" key="6">
    <source>
        <dbReference type="ARBA" id="ARBA00023014"/>
    </source>
</evidence>
<feature type="domain" description="Radical SAM core" evidence="7">
    <location>
        <begin position="27"/>
        <end position="247"/>
    </location>
</feature>
<evidence type="ECO:0000256" key="3">
    <source>
        <dbReference type="ARBA" id="ARBA00022691"/>
    </source>
</evidence>
<dbReference type="InterPro" id="IPR034457">
    <property type="entry name" value="Organic_radical-activating"/>
</dbReference>
<name>A0A1Y3GD02_9EURY</name>
<protein>
    <submittedName>
        <fullName evidence="8">Pyruvate-formate lyase-activating enzyme</fullName>
    </submittedName>
</protein>
<evidence type="ECO:0000313" key="9">
    <source>
        <dbReference type="Proteomes" id="UP000195137"/>
    </source>
</evidence>
<evidence type="ECO:0000259" key="7">
    <source>
        <dbReference type="PROSITE" id="PS51918"/>
    </source>
</evidence>
<evidence type="ECO:0000256" key="2">
    <source>
        <dbReference type="ARBA" id="ARBA00022485"/>
    </source>
</evidence>
<keyword evidence="2" id="KW-0004">4Fe-4S</keyword>
<dbReference type="InterPro" id="IPR007197">
    <property type="entry name" value="rSAM"/>
</dbReference>
<keyword evidence="8" id="KW-0456">Lyase</keyword>
<dbReference type="PANTHER" id="PTHR30352">
    <property type="entry name" value="PYRUVATE FORMATE-LYASE-ACTIVATING ENZYME"/>
    <property type="match status" value="1"/>
</dbReference>
<dbReference type="GO" id="GO:0016829">
    <property type="term" value="F:lyase activity"/>
    <property type="evidence" value="ECO:0007669"/>
    <property type="project" value="UniProtKB-KW"/>
</dbReference>
<keyword evidence="6" id="KW-0411">Iron-sulfur</keyword>
<evidence type="ECO:0000313" key="8">
    <source>
        <dbReference type="EMBL" id="OUJ18193.1"/>
    </source>
</evidence>
<dbReference type="GO" id="GO:0046872">
    <property type="term" value="F:metal ion binding"/>
    <property type="evidence" value="ECO:0007669"/>
    <property type="project" value="UniProtKB-KW"/>
</dbReference>
<dbReference type="SFLD" id="SFLDG01094">
    <property type="entry name" value="Uncharacterised_Radical_SAM_Su"/>
    <property type="match status" value="1"/>
</dbReference>